<gene>
    <name evidence="2" type="ORF">GGR05_000399</name>
</gene>
<dbReference type="RefSeq" id="WP_090958613.1">
    <property type="nucleotide sequence ID" value="NZ_FOOA01000001.1"/>
</dbReference>
<proteinExistence type="predicted"/>
<feature type="region of interest" description="Disordered" evidence="1">
    <location>
        <begin position="220"/>
        <end position="246"/>
    </location>
</feature>
<organism evidence="2 3">
    <name type="scientific">Aureimonas phyllosphaerae</name>
    <dbReference type="NCBI Taxonomy" id="1166078"/>
    <lineage>
        <taxon>Bacteria</taxon>
        <taxon>Pseudomonadati</taxon>
        <taxon>Pseudomonadota</taxon>
        <taxon>Alphaproteobacteria</taxon>
        <taxon>Hyphomicrobiales</taxon>
        <taxon>Aurantimonadaceae</taxon>
        <taxon>Aureimonas</taxon>
    </lineage>
</organism>
<reference evidence="2 3" key="1">
    <citation type="submission" date="2020-08" db="EMBL/GenBank/DDBJ databases">
        <title>Genomic Encyclopedia of Type Strains, Phase IV (KMG-IV): sequencing the most valuable type-strain genomes for metagenomic binning, comparative biology and taxonomic classification.</title>
        <authorList>
            <person name="Goeker M."/>
        </authorList>
    </citation>
    <scope>NUCLEOTIDE SEQUENCE [LARGE SCALE GENOMIC DNA]</scope>
    <source>
        <strain evidence="2 3">DSM 25024</strain>
    </source>
</reference>
<dbReference type="EMBL" id="JACIDO010000001">
    <property type="protein sequence ID" value="MBB3934288.1"/>
    <property type="molecule type" value="Genomic_DNA"/>
</dbReference>
<comment type="caution">
    <text evidence="2">The sequence shown here is derived from an EMBL/GenBank/DDBJ whole genome shotgun (WGS) entry which is preliminary data.</text>
</comment>
<evidence type="ECO:0000313" key="2">
    <source>
        <dbReference type="EMBL" id="MBB3934288.1"/>
    </source>
</evidence>
<evidence type="ECO:0000313" key="3">
    <source>
        <dbReference type="Proteomes" id="UP000531216"/>
    </source>
</evidence>
<dbReference type="AlphaFoldDB" id="A0A7W6BSM7"/>
<sequence>MTAINVILQKKQAFVLTDTAAYSPQDGIPHSFHYKALAVQGCRLIVASRGDVNLTQGFAQSFPIVYDDLDHAIEDDFQRLKWIYDVHSAVSEDSERVALCDVVFVGWSERERRPIGRMLIRRDGWELRIIDPDEGIQMPALEGEDMLALADHPEMRDFSSMDTFDPKSHGLVLLEAQRRVKFQIAGMDLPPMFLVGGHIHLTTVTERGVVQETLRDWNDEVGVPLSPPPLQKPRTAASDALDRAAEKRARKAAKLAKVAA</sequence>
<protein>
    <submittedName>
        <fullName evidence="2">Uncharacterized protein</fullName>
    </submittedName>
</protein>
<evidence type="ECO:0000256" key="1">
    <source>
        <dbReference type="SAM" id="MobiDB-lite"/>
    </source>
</evidence>
<name>A0A7W6BSM7_9HYPH</name>
<dbReference type="Proteomes" id="UP000531216">
    <property type="component" value="Unassembled WGS sequence"/>
</dbReference>
<accession>A0A7W6BSM7</accession>
<dbReference type="OrthoDB" id="7905691at2"/>
<keyword evidence="3" id="KW-1185">Reference proteome</keyword>